<dbReference type="Proteomes" id="UP001348817">
    <property type="component" value="Chromosome"/>
</dbReference>
<gene>
    <name evidence="6" type="primary">pepC</name>
    <name evidence="6" type="ORF">FUAX_12970</name>
</gene>
<feature type="active site" evidence="5">
    <location>
        <position position="51"/>
    </location>
</feature>
<feature type="active site" evidence="5">
    <location>
        <position position="332"/>
    </location>
</feature>
<dbReference type="Pfam" id="PF03051">
    <property type="entry name" value="Peptidase_C1_2"/>
    <property type="match status" value="1"/>
</dbReference>
<evidence type="ECO:0000256" key="3">
    <source>
        <dbReference type="ARBA" id="ARBA00022807"/>
    </source>
</evidence>
<dbReference type="Gene3D" id="3.90.70.10">
    <property type="entry name" value="Cysteine proteinases"/>
    <property type="match status" value="1"/>
</dbReference>
<dbReference type="InterPro" id="IPR000169">
    <property type="entry name" value="Pept_cys_AS"/>
</dbReference>
<dbReference type="GO" id="GO:0043418">
    <property type="term" value="P:homocysteine catabolic process"/>
    <property type="evidence" value="ECO:0007669"/>
    <property type="project" value="TreeGrafter"/>
</dbReference>
<keyword evidence="2 4" id="KW-0378">Hydrolase</keyword>
<dbReference type="InterPro" id="IPR038765">
    <property type="entry name" value="Papain-like_cys_pep_sf"/>
</dbReference>
<keyword evidence="7" id="KW-1185">Reference proteome</keyword>
<dbReference type="KEGG" id="fax:FUAX_12970"/>
<protein>
    <recommendedName>
        <fullName evidence="4">Aminopeptidase</fullName>
    </recommendedName>
</protein>
<organism evidence="6 7">
    <name type="scientific">Fulvitalea axinellae</name>
    <dbReference type="NCBI Taxonomy" id="1182444"/>
    <lineage>
        <taxon>Bacteria</taxon>
        <taxon>Pseudomonadati</taxon>
        <taxon>Bacteroidota</taxon>
        <taxon>Cytophagia</taxon>
        <taxon>Cytophagales</taxon>
        <taxon>Persicobacteraceae</taxon>
        <taxon>Fulvitalea</taxon>
    </lineage>
</organism>
<dbReference type="InterPro" id="IPR004134">
    <property type="entry name" value="Peptidase_C1B"/>
</dbReference>
<sequence length="377" mass="42646">MNKFFKTAFLGIMTLAAFEGKAQNDKNPRSIKPVIDIDATEVKSQDRTGTCWSFATTSFIESELIRMGKGAHNISEMYNVRNVYPKKAEVYVRNHGKAQFGEGSLAHDVINSVREYGMVPESVYTGLKFDNRYNHAEMSNILKKILQGVVENKGRTLSKKWKEAYNAVLDVYMGSAPETFEYEGKMYTPKSFADMLGMNPDDYITVTSFTHQPYYSQFILQVPDNFSDGMFYNLPLDEYMEVIDHALKNGYTLSLDADVSEKGFSSKHGLAIVPTEYKGKDAFFKENVSEVSVTSESRQEAYDNYQTTDDHLMHITGTGKDKYGNKYFKVKNSWGSNGLGFGGNIYMSDSYMRLKSISVLLHKDALPKNVKKKLGVK</sequence>
<evidence type="ECO:0000313" key="6">
    <source>
        <dbReference type="EMBL" id="BDD08865.1"/>
    </source>
</evidence>
<evidence type="ECO:0000256" key="5">
    <source>
        <dbReference type="PIRSR" id="PIRSR005700-1"/>
    </source>
</evidence>
<dbReference type="PANTHER" id="PTHR10363:SF2">
    <property type="entry name" value="BLEOMYCIN HYDROLASE"/>
    <property type="match status" value="1"/>
</dbReference>
<reference evidence="6 7" key="1">
    <citation type="submission" date="2021-12" db="EMBL/GenBank/DDBJ databases">
        <title>Genome sequencing of bacteria with rrn-lacking chromosome and rrn-plasmid.</title>
        <authorList>
            <person name="Anda M."/>
            <person name="Iwasaki W."/>
        </authorList>
    </citation>
    <scope>NUCLEOTIDE SEQUENCE [LARGE SCALE GENOMIC DNA]</scope>
    <source>
        <strain evidence="6 7">DSM 100852</strain>
    </source>
</reference>
<evidence type="ECO:0000256" key="1">
    <source>
        <dbReference type="ARBA" id="ARBA00022670"/>
    </source>
</evidence>
<evidence type="ECO:0000256" key="2">
    <source>
        <dbReference type="ARBA" id="ARBA00022801"/>
    </source>
</evidence>
<dbReference type="RefSeq" id="WP_338394094.1">
    <property type="nucleotide sequence ID" value="NZ_AP025314.1"/>
</dbReference>
<name>A0AAU9D9A7_9BACT</name>
<accession>A0AAU9D9A7</accession>
<dbReference type="AlphaFoldDB" id="A0AAU9D9A7"/>
<evidence type="ECO:0000256" key="4">
    <source>
        <dbReference type="PIRNR" id="PIRNR005700"/>
    </source>
</evidence>
<dbReference type="GO" id="GO:0005737">
    <property type="term" value="C:cytoplasm"/>
    <property type="evidence" value="ECO:0007669"/>
    <property type="project" value="TreeGrafter"/>
</dbReference>
<dbReference type="PROSITE" id="PS00139">
    <property type="entry name" value="THIOL_PROTEASE_CYS"/>
    <property type="match status" value="1"/>
</dbReference>
<dbReference type="GO" id="GO:0070005">
    <property type="term" value="F:cysteine-type aminopeptidase activity"/>
    <property type="evidence" value="ECO:0007669"/>
    <property type="project" value="InterPro"/>
</dbReference>
<keyword evidence="3 4" id="KW-0788">Thiol protease</keyword>
<dbReference type="SUPFAM" id="SSF54001">
    <property type="entry name" value="Cysteine proteinases"/>
    <property type="match status" value="1"/>
</dbReference>
<feature type="active site" evidence="5">
    <location>
        <position position="311"/>
    </location>
</feature>
<dbReference type="PIRSF" id="PIRSF005700">
    <property type="entry name" value="PepC"/>
    <property type="match status" value="1"/>
</dbReference>
<proteinExistence type="inferred from homology"/>
<dbReference type="GO" id="GO:0006508">
    <property type="term" value="P:proteolysis"/>
    <property type="evidence" value="ECO:0007669"/>
    <property type="project" value="UniProtKB-KW"/>
</dbReference>
<evidence type="ECO:0000313" key="7">
    <source>
        <dbReference type="Proteomes" id="UP001348817"/>
    </source>
</evidence>
<keyword evidence="4 6" id="KW-0031">Aminopeptidase</keyword>
<comment type="similarity">
    <text evidence="4">Belongs to the peptidase C1 family.</text>
</comment>
<dbReference type="PANTHER" id="PTHR10363">
    <property type="entry name" value="BLEOMYCIN HYDROLASE"/>
    <property type="match status" value="1"/>
</dbReference>
<keyword evidence="1 4" id="KW-0645">Protease</keyword>
<dbReference type="EMBL" id="AP025314">
    <property type="protein sequence ID" value="BDD08865.1"/>
    <property type="molecule type" value="Genomic_DNA"/>
</dbReference>
<dbReference type="GO" id="GO:0009636">
    <property type="term" value="P:response to toxic substance"/>
    <property type="evidence" value="ECO:0007669"/>
    <property type="project" value="TreeGrafter"/>
</dbReference>